<feature type="compositionally biased region" description="Basic and acidic residues" evidence="1">
    <location>
        <begin position="152"/>
        <end position="161"/>
    </location>
</feature>
<feature type="region of interest" description="Disordered" evidence="1">
    <location>
        <begin position="137"/>
        <end position="161"/>
    </location>
</feature>
<protein>
    <submittedName>
        <fullName evidence="2">Uncharacterized protein</fullName>
    </submittedName>
</protein>
<feature type="compositionally biased region" description="Basic and acidic residues" evidence="1">
    <location>
        <begin position="78"/>
        <end position="90"/>
    </location>
</feature>
<dbReference type="AlphaFoldDB" id="A0A9P1I6B0"/>
<organism evidence="2 3">
    <name type="scientific">Caenorhabditis angaria</name>
    <dbReference type="NCBI Taxonomy" id="860376"/>
    <lineage>
        <taxon>Eukaryota</taxon>
        <taxon>Metazoa</taxon>
        <taxon>Ecdysozoa</taxon>
        <taxon>Nematoda</taxon>
        <taxon>Chromadorea</taxon>
        <taxon>Rhabditida</taxon>
        <taxon>Rhabditina</taxon>
        <taxon>Rhabditomorpha</taxon>
        <taxon>Rhabditoidea</taxon>
        <taxon>Rhabditidae</taxon>
        <taxon>Peloderinae</taxon>
        <taxon>Caenorhabditis</taxon>
    </lineage>
</organism>
<sequence>MPSAPSTSGDGQRRSARQRIDLSHAEEGFDRHELELALRASFNEANKHGLFEEIPATSSFSSKPQKSAKSKKGSIPPVEKKKIGKKEAKRISAKKTAITPKKEVAAKKKKETVVAKVEPKKAETKKAAKVVEEKKVEKKKEETKKKVGPVKKKTESKYERRQQTSDFITLLACAKKVLGDH</sequence>
<dbReference type="EMBL" id="CANHGI010000001">
    <property type="protein sequence ID" value="CAI5438866.1"/>
    <property type="molecule type" value="Genomic_DNA"/>
</dbReference>
<feature type="region of interest" description="Disordered" evidence="1">
    <location>
        <begin position="53"/>
        <end position="92"/>
    </location>
</feature>
<dbReference type="Proteomes" id="UP001152747">
    <property type="component" value="Unassembled WGS sequence"/>
</dbReference>
<feature type="region of interest" description="Disordered" evidence="1">
    <location>
        <begin position="1"/>
        <end position="29"/>
    </location>
</feature>
<reference evidence="2" key="1">
    <citation type="submission" date="2022-11" db="EMBL/GenBank/DDBJ databases">
        <authorList>
            <person name="Kikuchi T."/>
        </authorList>
    </citation>
    <scope>NUCLEOTIDE SEQUENCE</scope>
    <source>
        <strain evidence="2">PS1010</strain>
    </source>
</reference>
<evidence type="ECO:0000256" key="1">
    <source>
        <dbReference type="SAM" id="MobiDB-lite"/>
    </source>
</evidence>
<accession>A0A9P1I6B0</accession>
<feature type="compositionally biased region" description="Polar residues" evidence="1">
    <location>
        <begin position="1"/>
        <end position="10"/>
    </location>
</feature>
<name>A0A9P1I6B0_9PELO</name>
<feature type="compositionally biased region" description="Basic and acidic residues" evidence="1">
    <location>
        <begin position="18"/>
        <end position="29"/>
    </location>
</feature>
<evidence type="ECO:0000313" key="2">
    <source>
        <dbReference type="EMBL" id="CAI5438866.1"/>
    </source>
</evidence>
<dbReference type="OrthoDB" id="5877518at2759"/>
<gene>
    <name evidence="2" type="ORF">CAMP_LOCUS1503</name>
</gene>
<proteinExistence type="predicted"/>
<keyword evidence="3" id="KW-1185">Reference proteome</keyword>
<comment type="caution">
    <text evidence="2">The sequence shown here is derived from an EMBL/GenBank/DDBJ whole genome shotgun (WGS) entry which is preliminary data.</text>
</comment>
<evidence type="ECO:0000313" key="3">
    <source>
        <dbReference type="Proteomes" id="UP001152747"/>
    </source>
</evidence>